<dbReference type="PANTHER" id="PTHR43798">
    <property type="entry name" value="MONOACYLGLYCEROL LIPASE"/>
    <property type="match status" value="1"/>
</dbReference>
<evidence type="ECO:0000313" key="3">
    <source>
        <dbReference type="Proteomes" id="UP000264006"/>
    </source>
</evidence>
<dbReference type="EMBL" id="CP031165">
    <property type="protein sequence ID" value="AXV07682.1"/>
    <property type="molecule type" value="Genomic_DNA"/>
</dbReference>
<accession>A0A346XZN5</accession>
<protein>
    <recommendedName>
        <fullName evidence="1">AB hydrolase-1 domain-containing protein</fullName>
    </recommendedName>
</protein>
<evidence type="ECO:0000313" key="2">
    <source>
        <dbReference type="EMBL" id="AXV07682.1"/>
    </source>
</evidence>
<dbReference type="Proteomes" id="UP000264006">
    <property type="component" value="Chromosome"/>
</dbReference>
<dbReference type="InterPro" id="IPR000073">
    <property type="entry name" value="AB_hydrolase_1"/>
</dbReference>
<organism evidence="2 3">
    <name type="scientific">Euzebya pacifica</name>
    <dbReference type="NCBI Taxonomy" id="1608957"/>
    <lineage>
        <taxon>Bacteria</taxon>
        <taxon>Bacillati</taxon>
        <taxon>Actinomycetota</taxon>
        <taxon>Nitriliruptoria</taxon>
        <taxon>Euzebyales</taxon>
    </lineage>
</organism>
<evidence type="ECO:0000259" key="1">
    <source>
        <dbReference type="Pfam" id="PF12697"/>
    </source>
</evidence>
<dbReference type="Pfam" id="PF12697">
    <property type="entry name" value="Abhydrolase_6"/>
    <property type="match status" value="1"/>
</dbReference>
<dbReference type="GO" id="GO:0016020">
    <property type="term" value="C:membrane"/>
    <property type="evidence" value="ECO:0007669"/>
    <property type="project" value="TreeGrafter"/>
</dbReference>
<feature type="domain" description="AB hydrolase-1" evidence="1">
    <location>
        <begin position="19"/>
        <end position="249"/>
    </location>
</feature>
<sequence length="262" mass="27332">MSDAVEPLGLVEVGDGPPLVAVHGALAGGRLTFEGVARRWGRRSRVLVVDRPGFERTPGPEATIGEQALRLLATIDEHADGGPVDAIGSSFGGLVLLRAVQARPDAFRSLVVVETAAIDLTPSDMVEPTRLLRAARAAHERAQLDVEAAFGDLFDAVDPALMAALSPLYRRGDPGLSMLPGDLAIWQAMLDRAGLADAVSGEVPIPVTTVSGTTSHPAFRTFGACTAAALFGHHHVLDGAGHAAHLHPRFPDLLGAHLDTVG</sequence>
<keyword evidence="3" id="KW-1185">Reference proteome</keyword>
<gene>
    <name evidence="2" type="ORF">DVS28_a3003</name>
</gene>
<dbReference type="GO" id="GO:0003824">
    <property type="term" value="F:catalytic activity"/>
    <property type="evidence" value="ECO:0007669"/>
    <property type="project" value="UniProtKB-ARBA"/>
</dbReference>
<dbReference type="InterPro" id="IPR050266">
    <property type="entry name" value="AB_hydrolase_sf"/>
</dbReference>
<name>A0A346XZN5_9ACTN</name>
<dbReference type="PANTHER" id="PTHR43798:SF33">
    <property type="entry name" value="HYDROLASE, PUTATIVE (AFU_ORTHOLOGUE AFUA_2G14860)-RELATED"/>
    <property type="match status" value="1"/>
</dbReference>
<proteinExistence type="predicted"/>
<dbReference type="InterPro" id="IPR029058">
    <property type="entry name" value="AB_hydrolase_fold"/>
</dbReference>
<dbReference type="Gene3D" id="3.40.50.1820">
    <property type="entry name" value="alpha/beta hydrolase"/>
    <property type="match status" value="1"/>
</dbReference>
<dbReference type="SUPFAM" id="SSF53474">
    <property type="entry name" value="alpha/beta-Hydrolases"/>
    <property type="match status" value="1"/>
</dbReference>
<dbReference type="KEGG" id="euz:DVS28_a3003"/>
<reference evidence="2 3" key="1">
    <citation type="submission" date="2018-09" db="EMBL/GenBank/DDBJ databases">
        <title>Complete genome sequence of Euzebya sp. DY32-46 isolated from seawater of Pacific Ocean.</title>
        <authorList>
            <person name="Xu L."/>
            <person name="Wu Y.-H."/>
            <person name="Xu X.-W."/>
        </authorList>
    </citation>
    <scope>NUCLEOTIDE SEQUENCE [LARGE SCALE GENOMIC DNA]</scope>
    <source>
        <strain evidence="2 3">DY32-46</strain>
    </source>
</reference>
<dbReference type="AlphaFoldDB" id="A0A346XZN5"/>
<dbReference type="RefSeq" id="WP_164710564.1">
    <property type="nucleotide sequence ID" value="NZ_CAXIBR010000138.1"/>
</dbReference>